<feature type="repeat" description="PPR" evidence="2">
    <location>
        <begin position="43"/>
        <end position="77"/>
    </location>
</feature>
<feature type="repeat" description="PPR" evidence="2">
    <location>
        <begin position="120"/>
        <end position="154"/>
    </location>
</feature>
<keyword evidence="1" id="KW-0677">Repeat</keyword>
<protein>
    <recommendedName>
        <fullName evidence="6">Pentacotripeptide-repeat region of PRORP domain-containing protein</fullName>
    </recommendedName>
</protein>
<evidence type="ECO:0000256" key="1">
    <source>
        <dbReference type="ARBA" id="ARBA00022737"/>
    </source>
</evidence>
<dbReference type="AlphaFoldDB" id="A0A6J5W5C9"/>
<feature type="repeat" description="PPR" evidence="2">
    <location>
        <begin position="8"/>
        <end position="42"/>
    </location>
</feature>
<dbReference type="Pfam" id="PF13041">
    <property type="entry name" value="PPR_2"/>
    <property type="match status" value="2"/>
</dbReference>
<feature type="region of interest" description="Disordered" evidence="3">
    <location>
        <begin position="274"/>
        <end position="299"/>
    </location>
</feature>
<keyword evidence="5" id="KW-1185">Reference proteome</keyword>
<sequence>MVAGPHPDTVTYTTLMDACCKIREMAKAQSVLREMLDRELQPTVVTFNVLMNGFCMSGMLEDGERLLKWMIEKGIVPNAGTYSSLMKQYCIRNNMRTTTYMYRSKCAGWKEMAGKGFIPTASCYSALIKGLFKKRKFAEARELFEEMRRHGVVADRETYSIFVDMNYEEEIVSFGFSELASRVIPSWDQDMHSTWVSAFDMNRKIDEAGPVETTHSINVSKESQDGCFVQTFIRLICITAKMIKEDTPGTTLPSKVGYPHSMVELELGVMSREDAGALASQKETTEATDLEDQLKTKSH</sequence>
<proteinExistence type="predicted"/>
<dbReference type="PANTHER" id="PTHR45613:SF9">
    <property type="entry name" value="MITOCHONDRIAL GROUP I INTRON SPLICING FACTOR CCM1"/>
    <property type="match status" value="1"/>
</dbReference>
<evidence type="ECO:0000256" key="2">
    <source>
        <dbReference type="PROSITE-ProRule" id="PRU00708"/>
    </source>
</evidence>
<gene>
    <name evidence="4" type="ORF">ORAREDHAP_LOCUS6397</name>
</gene>
<dbReference type="OrthoDB" id="185373at2759"/>
<dbReference type="PROSITE" id="PS51375">
    <property type="entry name" value="PPR"/>
    <property type="match status" value="3"/>
</dbReference>
<accession>A0A6J5W5C9</accession>
<evidence type="ECO:0000313" key="4">
    <source>
        <dbReference type="EMBL" id="CAB4295132.1"/>
    </source>
</evidence>
<evidence type="ECO:0000313" key="5">
    <source>
        <dbReference type="Proteomes" id="UP000507245"/>
    </source>
</evidence>
<dbReference type="Gene3D" id="1.25.40.10">
    <property type="entry name" value="Tetratricopeptide repeat domain"/>
    <property type="match status" value="2"/>
</dbReference>
<dbReference type="NCBIfam" id="TIGR00756">
    <property type="entry name" value="PPR"/>
    <property type="match status" value="3"/>
</dbReference>
<dbReference type="InterPro" id="IPR011990">
    <property type="entry name" value="TPR-like_helical_dom_sf"/>
</dbReference>
<evidence type="ECO:0000256" key="3">
    <source>
        <dbReference type="SAM" id="MobiDB-lite"/>
    </source>
</evidence>
<name>A0A6J5W5C9_PRUAR</name>
<evidence type="ECO:0008006" key="6">
    <source>
        <dbReference type="Google" id="ProtNLM"/>
    </source>
</evidence>
<organism evidence="4 5">
    <name type="scientific">Prunus armeniaca</name>
    <name type="common">Apricot</name>
    <name type="synonym">Armeniaca vulgaris</name>
    <dbReference type="NCBI Taxonomy" id="36596"/>
    <lineage>
        <taxon>Eukaryota</taxon>
        <taxon>Viridiplantae</taxon>
        <taxon>Streptophyta</taxon>
        <taxon>Embryophyta</taxon>
        <taxon>Tracheophyta</taxon>
        <taxon>Spermatophyta</taxon>
        <taxon>Magnoliopsida</taxon>
        <taxon>eudicotyledons</taxon>
        <taxon>Gunneridae</taxon>
        <taxon>Pentapetalae</taxon>
        <taxon>rosids</taxon>
        <taxon>fabids</taxon>
        <taxon>Rosales</taxon>
        <taxon>Rosaceae</taxon>
        <taxon>Amygdaloideae</taxon>
        <taxon>Amygdaleae</taxon>
        <taxon>Prunus</taxon>
    </lineage>
</organism>
<dbReference type="PANTHER" id="PTHR45613">
    <property type="entry name" value="PENTATRICOPEPTIDE REPEAT-CONTAINING PROTEIN"/>
    <property type="match status" value="1"/>
</dbReference>
<reference evidence="5" key="1">
    <citation type="journal article" date="2020" name="Genome Biol.">
        <title>Gamete binning: chromosome-level and haplotype-resolved genome assembly enabled by high-throughput single-cell sequencing of gamete genomes.</title>
        <authorList>
            <person name="Campoy J.A."/>
            <person name="Sun H."/>
            <person name="Goel M."/>
            <person name="Jiao W.-B."/>
            <person name="Folz-Donahue K."/>
            <person name="Wang N."/>
            <person name="Rubio M."/>
            <person name="Liu C."/>
            <person name="Kukat C."/>
            <person name="Ruiz D."/>
            <person name="Huettel B."/>
            <person name="Schneeberger K."/>
        </authorList>
    </citation>
    <scope>NUCLEOTIDE SEQUENCE [LARGE SCALE GENOMIC DNA]</scope>
    <source>
        <strain evidence="5">cv. Rojo Pasion</strain>
    </source>
</reference>
<dbReference type="InterPro" id="IPR002885">
    <property type="entry name" value="PPR_rpt"/>
</dbReference>
<dbReference type="Proteomes" id="UP000507245">
    <property type="component" value="Unassembled WGS sequence"/>
</dbReference>
<dbReference type="EMBL" id="CAEKKB010000001">
    <property type="protein sequence ID" value="CAB4295132.1"/>
    <property type="molecule type" value="Genomic_DNA"/>
</dbReference>